<sequence length="84" mass="9583">MHGSMADTDFFIRTLTQEGLSCWILCILSFHTLKGLKMCKHVLRLFDVNDNQLLSSHPAFRSIILFVIDGYKRESSSKCNQATC</sequence>
<accession>A0A251UJV2</accession>
<dbReference type="InParanoid" id="A0A251UJV2"/>
<reference evidence="2" key="1">
    <citation type="journal article" date="2017" name="Nature">
        <title>The sunflower genome provides insights into oil metabolism, flowering and Asterid evolution.</title>
        <authorList>
            <person name="Badouin H."/>
            <person name="Gouzy J."/>
            <person name="Grassa C.J."/>
            <person name="Murat F."/>
            <person name="Staton S.E."/>
            <person name="Cottret L."/>
            <person name="Lelandais-Briere C."/>
            <person name="Owens G.L."/>
            <person name="Carrere S."/>
            <person name="Mayjonade B."/>
            <person name="Legrand L."/>
            <person name="Gill N."/>
            <person name="Kane N.C."/>
            <person name="Bowers J.E."/>
            <person name="Hubner S."/>
            <person name="Bellec A."/>
            <person name="Berard A."/>
            <person name="Berges H."/>
            <person name="Blanchet N."/>
            <person name="Boniface M.C."/>
            <person name="Brunel D."/>
            <person name="Catrice O."/>
            <person name="Chaidir N."/>
            <person name="Claudel C."/>
            <person name="Donnadieu C."/>
            <person name="Faraut T."/>
            <person name="Fievet G."/>
            <person name="Helmstetter N."/>
            <person name="King M."/>
            <person name="Knapp S.J."/>
            <person name="Lai Z."/>
            <person name="Le Paslier M.C."/>
            <person name="Lippi Y."/>
            <person name="Lorenzon L."/>
            <person name="Mandel J.R."/>
            <person name="Marage G."/>
            <person name="Marchand G."/>
            <person name="Marquand E."/>
            <person name="Bret-Mestries E."/>
            <person name="Morien E."/>
            <person name="Nambeesan S."/>
            <person name="Nguyen T."/>
            <person name="Pegot-Espagnet P."/>
            <person name="Pouilly N."/>
            <person name="Raftis F."/>
            <person name="Sallet E."/>
            <person name="Schiex T."/>
            <person name="Thomas J."/>
            <person name="Vandecasteele C."/>
            <person name="Vares D."/>
            <person name="Vear F."/>
            <person name="Vautrin S."/>
            <person name="Crespi M."/>
            <person name="Mangin B."/>
            <person name="Burke J.M."/>
            <person name="Salse J."/>
            <person name="Munos S."/>
            <person name="Vincourt P."/>
            <person name="Rieseberg L.H."/>
            <person name="Langlade N.B."/>
        </authorList>
    </citation>
    <scope>NUCLEOTIDE SEQUENCE [LARGE SCALE GENOMIC DNA]</scope>
    <source>
        <strain evidence="2">cv. SF193</strain>
    </source>
</reference>
<evidence type="ECO:0000313" key="1">
    <source>
        <dbReference type="EMBL" id="OTG23605.1"/>
    </source>
</evidence>
<name>A0A251UJV2_HELAN</name>
<keyword evidence="2" id="KW-1185">Reference proteome</keyword>
<dbReference type="EMBL" id="CM007895">
    <property type="protein sequence ID" value="OTG23605.1"/>
    <property type="molecule type" value="Genomic_DNA"/>
</dbReference>
<dbReference type="Proteomes" id="UP000215914">
    <property type="component" value="Chromosome 6"/>
</dbReference>
<evidence type="ECO:0000313" key="2">
    <source>
        <dbReference type="Proteomes" id="UP000215914"/>
    </source>
</evidence>
<dbReference type="AlphaFoldDB" id="A0A251UJV2"/>
<gene>
    <name evidence="1" type="ORF">HannXRQ_Chr06g0184341</name>
</gene>
<proteinExistence type="predicted"/>
<protein>
    <submittedName>
        <fullName evidence="1">Uncharacterized protein</fullName>
    </submittedName>
</protein>
<organism evidence="1 2">
    <name type="scientific">Helianthus annuus</name>
    <name type="common">Common sunflower</name>
    <dbReference type="NCBI Taxonomy" id="4232"/>
    <lineage>
        <taxon>Eukaryota</taxon>
        <taxon>Viridiplantae</taxon>
        <taxon>Streptophyta</taxon>
        <taxon>Embryophyta</taxon>
        <taxon>Tracheophyta</taxon>
        <taxon>Spermatophyta</taxon>
        <taxon>Magnoliopsida</taxon>
        <taxon>eudicotyledons</taxon>
        <taxon>Gunneridae</taxon>
        <taxon>Pentapetalae</taxon>
        <taxon>asterids</taxon>
        <taxon>campanulids</taxon>
        <taxon>Asterales</taxon>
        <taxon>Asteraceae</taxon>
        <taxon>Asteroideae</taxon>
        <taxon>Heliantheae alliance</taxon>
        <taxon>Heliantheae</taxon>
        <taxon>Helianthus</taxon>
    </lineage>
</organism>